<name>A0A0A9BMB1_ARUDO</name>
<feature type="chain" id="PRO_5002062996" evidence="1">
    <location>
        <begin position="21"/>
        <end position="43"/>
    </location>
</feature>
<evidence type="ECO:0000313" key="2">
    <source>
        <dbReference type="EMBL" id="JAD63303.1"/>
    </source>
</evidence>
<feature type="signal peptide" evidence="1">
    <location>
        <begin position="1"/>
        <end position="20"/>
    </location>
</feature>
<accession>A0A0A9BMB1</accession>
<dbReference type="AlphaFoldDB" id="A0A0A9BMB1"/>
<evidence type="ECO:0000256" key="1">
    <source>
        <dbReference type="SAM" id="SignalP"/>
    </source>
</evidence>
<reference evidence="2" key="2">
    <citation type="journal article" date="2015" name="Data Brief">
        <title>Shoot transcriptome of the giant reed, Arundo donax.</title>
        <authorList>
            <person name="Barrero R.A."/>
            <person name="Guerrero F.D."/>
            <person name="Moolhuijzen P."/>
            <person name="Goolsby J.A."/>
            <person name="Tidwell J."/>
            <person name="Bellgard S.E."/>
            <person name="Bellgard M.I."/>
        </authorList>
    </citation>
    <scope>NUCLEOTIDE SEQUENCE</scope>
    <source>
        <tissue evidence="2">Shoot tissue taken approximately 20 cm above the soil surface</tissue>
    </source>
</reference>
<organism evidence="2">
    <name type="scientific">Arundo donax</name>
    <name type="common">Giant reed</name>
    <name type="synonym">Donax arundinaceus</name>
    <dbReference type="NCBI Taxonomy" id="35708"/>
    <lineage>
        <taxon>Eukaryota</taxon>
        <taxon>Viridiplantae</taxon>
        <taxon>Streptophyta</taxon>
        <taxon>Embryophyta</taxon>
        <taxon>Tracheophyta</taxon>
        <taxon>Spermatophyta</taxon>
        <taxon>Magnoliopsida</taxon>
        <taxon>Liliopsida</taxon>
        <taxon>Poales</taxon>
        <taxon>Poaceae</taxon>
        <taxon>PACMAD clade</taxon>
        <taxon>Arundinoideae</taxon>
        <taxon>Arundineae</taxon>
        <taxon>Arundo</taxon>
    </lineage>
</organism>
<dbReference type="EMBL" id="GBRH01234592">
    <property type="protein sequence ID" value="JAD63303.1"/>
    <property type="molecule type" value="Transcribed_RNA"/>
</dbReference>
<reference evidence="2" key="1">
    <citation type="submission" date="2014-09" db="EMBL/GenBank/DDBJ databases">
        <authorList>
            <person name="Magalhaes I.L.F."/>
            <person name="Oliveira U."/>
            <person name="Santos F.R."/>
            <person name="Vidigal T.H.D.A."/>
            <person name="Brescovit A.D."/>
            <person name="Santos A.J."/>
        </authorList>
    </citation>
    <scope>NUCLEOTIDE SEQUENCE</scope>
    <source>
        <tissue evidence="2">Shoot tissue taken approximately 20 cm above the soil surface</tissue>
    </source>
</reference>
<sequence>MVIVMISLFCSILFFTFCSWLTNSSAPSTKSQQWVPSPISTYY</sequence>
<protein>
    <submittedName>
        <fullName evidence="2">Uncharacterized protein</fullName>
    </submittedName>
</protein>
<proteinExistence type="predicted"/>
<keyword evidence="1" id="KW-0732">Signal</keyword>